<accession>A0AAX6SJM0</accession>
<proteinExistence type="predicted"/>
<protein>
    <submittedName>
        <fullName evidence="3">Uncharacterized protein LOC110347584</fullName>
    </submittedName>
</protein>
<keyword evidence="2" id="KW-1185">Reference proteome</keyword>
<evidence type="ECO:0000313" key="2">
    <source>
        <dbReference type="Proteomes" id="UP000694906"/>
    </source>
</evidence>
<dbReference type="RefSeq" id="XP_021108232.1">
    <property type="nucleotide sequence ID" value="XM_021252573.1"/>
</dbReference>
<sequence length="229" mass="24520">MFNFAASSSYSPYAASYNFWYLALTQQQAPALLGGPQQPPAGPFPFWWLWNRAPPVNSLLENSFPPLLTAKTPGQQTLPALENSNAPEKRGKRSRKTKKAVAAQPIISEQQKDDIEKSTEQSTVPTPAREGEENPTAQAKDELGEGLPVMQSGPQTAQAKGEPAEGLPVMQSGTPTSQVINEPAEGLPVMQSGPPTAQAKGELRESLPVIKSRPLRAQVKGKEGVGALL</sequence>
<feature type="region of interest" description="Disordered" evidence="1">
    <location>
        <begin position="68"/>
        <end position="215"/>
    </location>
</feature>
<feature type="compositionally biased region" description="Basic and acidic residues" evidence="1">
    <location>
        <begin position="110"/>
        <end position="119"/>
    </location>
</feature>
<feature type="compositionally biased region" description="Basic residues" evidence="1">
    <location>
        <begin position="90"/>
        <end position="99"/>
    </location>
</feature>
<dbReference type="Proteomes" id="UP000694906">
    <property type="component" value="Unplaced"/>
</dbReference>
<name>A0AAX6SJM0_HETGA</name>
<evidence type="ECO:0000313" key="3">
    <source>
        <dbReference type="RefSeq" id="XP_021108232.1"/>
    </source>
</evidence>
<evidence type="ECO:0000256" key="1">
    <source>
        <dbReference type="SAM" id="MobiDB-lite"/>
    </source>
</evidence>
<gene>
    <name evidence="3" type="primary">LOC110347584</name>
</gene>
<feature type="compositionally biased region" description="Polar residues" evidence="1">
    <location>
        <begin position="171"/>
        <end position="180"/>
    </location>
</feature>
<organism evidence="2 3">
    <name type="scientific">Heterocephalus glaber</name>
    <name type="common">Naked mole rat</name>
    <dbReference type="NCBI Taxonomy" id="10181"/>
    <lineage>
        <taxon>Eukaryota</taxon>
        <taxon>Metazoa</taxon>
        <taxon>Chordata</taxon>
        <taxon>Craniata</taxon>
        <taxon>Vertebrata</taxon>
        <taxon>Euteleostomi</taxon>
        <taxon>Mammalia</taxon>
        <taxon>Eutheria</taxon>
        <taxon>Euarchontoglires</taxon>
        <taxon>Glires</taxon>
        <taxon>Rodentia</taxon>
        <taxon>Hystricomorpha</taxon>
        <taxon>Bathyergidae</taxon>
        <taxon>Heterocephalus</taxon>
    </lineage>
</organism>
<reference evidence="3" key="1">
    <citation type="submission" date="2025-08" db="UniProtKB">
        <authorList>
            <consortium name="RefSeq"/>
        </authorList>
    </citation>
    <scope>IDENTIFICATION</scope>
</reference>
<dbReference type="GeneID" id="110347584"/>
<dbReference type="AlphaFoldDB" id="A0AAX6SJM0"/>
<feature type="compositionally biased region" description="Polar residues" evidence="1">
    <location>
        <begin position="72"/>
        <end position="86"/>
    </location>
</feature>